<protein>
    <submittedName>
        <fullName evidence="2">Uncharacterized protein</fullName>
    </submittedName>
</protein>
<organism evidence="2 3">
    <name type="scientific">Erwinia phage pEa_SNUABM_32</name>
    <dbReference type="NCBI Taxonomy" id="2869555"/>
    <lineage>
        <taxon>Viruses</taxon>
        <taxon>Duplodnaviria</taxon>
        <taxon>Heunggongvirae</taxon>
        <taxon>Uroviricota</taxon>
        <taxon>Caudoviricetes</taxon>
        <taxon>Alexandravirus</taxon>
        <taxon>Alexandravirus SNUABM32</taxon>
    </lineage>
</organism>
<evidence type="ECO:0000313" key="3">
    <source>
        <dbReference type="Proteomes" id="UP000827788"/>
    </source>
</evidence>
<sequence length="164" mass="19678">MVKIYPEVNENQRIRYAIIIELYIEQKHGTFPELEKKYNKTKDSRLMLSAACDAQSLVDKNGFAFLDRWLDSTKGMQAKFDDYSQRIMRQMLKPEKRLKSFPLMYSYTWLIYQLPKENIVALRARQKYVRELSALEQKDLKANMDEDDEDEMAEYIDRQMNRPD</sequence>
<keyword evidence="3" id="KW-1185">Reference proteome</keyword>
<proteinExistence type="predicted"/>
<name>A0AAE7XL62_9CAUD</name>
<evidence type="ECO:0000256" key="1">
    <source>
        <dbReference type="SAM" id="MobiDB-lite"/>
    </source>
</evidence>
<feature type="region of interest" description="Disordered" evidence="1">
    <location>
        <begin position="141"/>
        <end position="164"/>
    </location>
</feature>
<reference evidence="2 3" key="1">
    <citation type="submission" date="2021-06" db="EMBL/GenBank/DDBJ databases">
        <title>Complete genome sequence of Erwinia phage pEa_SNUABM_32.</title>
        <authorList>
            <person name="Kim S.G."/>
            <person name="Park S.C."/>
        </authorList>
    </citation>
    <scope>NUCLEOTIDE SEQUENCE [LARGE SCALE GENOMIC DNA]</scope>
</reference>
<gene>
    <name evidence="2" type="ORF">pEaSNUABM32_00221</name>
</gene>
<dbReference type="EMBL" id="MZ443774">
    <property type="protein sequence ID" value="QZE57094.1"/>
    <property type="molecule type" value="Genomic_DNA"/>
</dbReference>
<accession>A0AAE7XL62</accession>
<feature type="compositionally biased region" description="Acidic residues" evidence="1">
    <location>
        <begin position="145"/>
        <end position="154"/>
    </location>
</feature>
<dbReference type="Proteomes" id="UP000827788">
    <property type="component" value="Segment"/>
</dbReference>
<evidence type="ECO:0000313" key="2">
    <source>
        <dbReference type="EMBL" id="QZE57094.1"/>
    </source>
</evidence>
<feature type="compositionally biased region" description="Basic and acidic residues" evidence="1">
    <location>
        <begin position="155"/>
        <end position="164"/>
    </location>
</feature>